<proteinExistence type="inferred from homology"/>
<name>A0A9P9BM77_9PEZI</name>
<dbReference type="AlphaFoldDB" id="A0A9P9BM77"/>
<dbReference type="Pfam" id="PF07690">
    <property type="entry name" value="MFS_1"/>
    <property type="match status" value="1"/>
</dbReference>
<keyword evidence="4 7" id="KW-1133">Transmembrane helix</keyword>
<dbReference type="Proteomes" id="UP000756346">
    <property type="component" value="Unassembled WGS sequence"/>
</dbReference>
<feature type="domain" description="Major facilitator superfamily (MFS) profile" evidence="8">
    <location>
        <begin position="65"/>
        <end position="143"/>
    </location>
</feature>
<reference evidence="9" key="1">
    <citation type="journal article" date="2021" name="Nat. Commun.">
        <title>Genetic determinants of endophytism in the Arabidopsis root mycobiome.</title>
        <authorList>
            <person name="Mesny F."/>
            <person name="Miyauchi S."/>
            <person name="Thiergart T."/>
            <person name="Pickel B."/>
            <person name="Atanasova L."/>
            <person name="Karlsson M."/>
            <person name="Huettel B."/>
            <person name="Barry K.W."/>
            <person name="Haridas S."/>
            <person name="Chen C."/>
            <person name="Bauer D."/>
            <person name="Andreopoulos W."/>
            <person name="Pangilinan J."/>
            <person name="LaButti K."/>
            <person name="Riley R."/>
            <person name="Lipzen A."/>
            <person name="Clum A."/>
            <person name="Drula E."/>
            <person name="Henrissat B."/>
            <person name="Kohler A."/>
            <person name="Grigoriev I.V."/>
            <person name="Martin F.M."/>
            <person name="Hacquard S."/>
        </authorList>
    </citation>
    <scope>NUCLEOTIDE SEQUENCE</scope>
    <source>
        <strain evidence="9">MPI-CAGE-CH-0230</strain>
    </source>
</reference>
<comment type="caution">
    <text evidence="9">The sequence shown here is derived from an EMBL/GenBank/DDBJ whole genome shotgun (WGS) entry which is preliminary data.</text>
</comment>
<dbReference type="RefSeq" id="XP_046005774.1">
    <property type="nucleotide sequence ID" value="XM_046159665.1"/>
</dbReference>
<gene>
    <name evidence="9" type="ORF">B0I36DRAFT_368761</name>
</gene>
<feature type="compositionally biased region" description="Basic and acidic residues" evidence="6">
    <location>
        <begin position="48"/>
        <end position="59"/>
    </location>
</feature>
<dbReference type="PROSITE" id="PS50850">
    <property type="entry name" value="MFS"/>
    <property type="match status" value="1"/>
</dbReference>
<feature type="region of interest" description="Disordered" evidence="6">
    <location>
        <begin position="1"/>
        <end position="59"/>
    </location>
</feature>
<evidence type="ECO:0000259" key="8">
    <source>
        <dbReference type="PROSITE" id="PS50850"/>
    </source>
</evidence>
<keyword evidence="10" id="KW-1185">Reference proteome</keyword>
<feature type="transmembrane region" description="Helical" evidence="7">
    <location>
        <begin position="104"/>
        <end position="123"/>
    </location>
</feature>
<dbReference type="PANTHER" id="PTHR23502">
    <property type="entry name" value="MAJOR FACILITATOR SUPERFAMILY"/>
    <property type="match status" value="1"/>
</dbReference>
<dbReference type="SUPFAM" id="SSF103473">
    <property type="entry name" value="MFS general substrate transporter"/>
    <property type="match status" value="1"/>
</dbReference>
<evidence type="ECO:0000256" key="3">
    <source>
        <dbReference type="ARBA" id="ARBA00022692"/>
    </source>
</evidence>
<keyword evidence="5 7" id="KW-0472">Membrane</keyword>
<comment type="subcellular location">
    <subcellularLocation>
        <location evidence="1">Membrane</location>
        <topology evidence="1">Multi-pass membrane protein</topology>
    </subcellularLocation>
</comment>
<evidence type="ECO:0000256" key="1">
    <source>
        <dbReference type="ARBA" id="ARBA00004141"/>
    </source>
</evidence>
<dbReference type="GeneID" id="70189211"/>
<dbReference type="InterPro" id="IPR036259">
    <property type="entry name" value="MFS_trans_sf"/>
</dbReference>
<dbReference type="EMBL" id="JAGTJQ010000012">
    <property type="protein sequence ID" value="KAH7016150.1"/>
    <property type="molecule type" value="Genomic_DNA"/>
</dbReference>
<evidence type="ECO:0000313" key="9">
    <source>
        <dbReference type="EMBL" id="KAH7016150.1"/>
    </source>
</evidence>
<dbReference type="OrthoDB" id="446368at2759"/>
<feature type="compositionally biased region" description="Polar residues" evidence="6">
    <location>
        <begin position="22"/>
        <end position="31"/>
    </location>
</feature>
<dbReference type="Gene3D" id="1.20.1720.10">
    <property type="entry name" value="Multidrug resistance protein D"/>
    <property type="match status" value="1"/>
</dbReference>
<organism evidence="9 10">
    <name type="scientific">Microdochium trichocladiopsis</name>
    <dbReference type="NCBI Taxonomy" id="1682393"/>
    <lineage>
        <taxon>Eukaryota</taxon>
        <taxon>Fungi</taxon>
        <taxon>Dikarya</taxon>
        <taxon>Ascomycota</taxon>
        <taxon>Pezizomycotina</taxon>
        <taxon>Sordariomycetes</taxon>
        <taxon>Xylariomycetidae</taxon>
        <taxon>Xylariales</taxon>
        <taxon>Microdochiaceae</taxon>
        <taxon>Microdochium</taxon>
    </lineage>
</organism>
<evidence type="ECO:0000256" key="6">
    <source>
        <dbReference type="SAM" id="MobiDB-lite"/>
    </source>
</evidence>
<dbReference type="InterPro" id="IPR020846">
    <property type="entry name" value="MFS_dom"/>
</dbReference>
<sequence>MASPPPTAADIQKLGEGEGPDSGSQTATEPQQGDDTDALEGASEAAGDIEKAAGRQEAAGDRRVQVICIALYTLLASLTATMFAPGVDDLVKDFKVTDETVASLAVSIYVLGFAIGPLLFAPLSERYGRLPVYASSGASSSPS</sequence>
<dbReference type="GO" id="GO:0016020">
    <property type="term" value="C:membrane"/>
    <property type="evidence" value="ECO:0007669"/>
    <property type="project" value="UniProtKB-SubCell"/>
</dbReference>
<evidence type="ECO:0000313" key="10">
    <source>
        <dbReference type="Proteomes" id="UP000756346"/>
    </source>
</evidence>
<evidence type="ECO:0000256" key="4">
    <source>
        <dbReference type="ARBA" id="ARBA00022989"/>
    </source>
</evidence>
<evidence type="ECO:0000256" key="5">
    <source>
        <dbReference type="ARBA" id="ARBA00023136"/>
    </source>
</evidence>
<feature type="transmembrane region" description="Helical" evidence="7">
    <location>
        <begin position="64"/>
        <end position="84"/>
    </location>
</feature>
<dbReference type="InterPro" id="IPR011701">
    <property type="entry name" value="MFS"/>
</dbReference>
<evidence type="ECO:0000256" key="7">
    <source>
        <dbReference type="SAM" id="Phobius"/>
    </source>
</evidence>
<dbReference type="PANTHER" id="PTHR23502:SF68">
    <property type="entry name" value="MULTIDRUG TRANSPORTER, PUTATIVE (AFU_ORTHOLOGUE AFUA_3G01120)-RELATED"/>
    <property type="match status" value="1"/>
</dbReference>
<dbReference type="GO" id="GO:0022857">
    <property type="term" value="F:transmembrane transporter activity"/>
    <property type="evidence" value="ECO:0007669"/>
    <property type="project" value="InterPro"/>
</dbReference>
<protein>
    <recommendedName>
        <fullName evidence="8">Major facilitator superfamily (MFS) profile domain-containing protein</fullName>
    </recommendedName>
</protein>
<comment type="similarity">
    <text evidence="2">Belongs to the major facilitator superfamily.</text>
</comment>
<accession>A0A9P9BM77</accession>
<evidence type="ECO:0000256" key="2">
    <source>
        <dbReference type="ARBA" id="ARBA00008335"/>
    </source>
</evidence>
<keyword evidence="3 7" id="KW-0812">Transmembrane</keyword>